<dbReference type="Pfam" id="PF00512">
    <property type="entry name" value="HisKA"/>
    <property type="match status" value="1"/>
</dbReference>
<dbReference type="PRINTS" id="PR00344">
    <property type="entry name" value="BCTRLSENSOR"/>
</dbReference>
<dbReference type="InterPro" id="IPR050351">
    <property type="entry name" value="BphY/WalK/GraS-like"/>
</dbReference>
<dbReference type="FunFam" id="1.10.287.130:FF:000001">
    <property type="entry name" value="Two-component sensor histidine kinase"/>
    <property type="match status" value="1"/>
</dbReference>
<dbReference type="GO" id="GO:0000155">
    <property type="term" value="F:phosphorelay sensor kinase activity"/>
    <property type="evidence" value="ECO:0007669"/>
    <property type="project" value="InterPro"/>
</dbReference>
<dbReference type="CDD" id="cd00075">
    <property type="entry name" value="HATPase"/>
    <property type="match status" value="1"/>
</dbReference>
<keyword evidence="7" id="KW-0902">Two-component regulatory system</keyword>
<dbReference type="InterPro" id="IPR035965">
    <property type="entry name" value="PAS-like_dom_sf"/>
</dbReference>
<dbReference type="CDD" id="cd00082">
    <property type="entry name" value="HisKA"/>
    <property type="match status" value="1"/>
</dbReference>
<dbReference type="AlphaFoldDB" id="A0A448V0Y2"/>
<dbReference type="Gene3D" id="3.30.450.20">
    <property type="entry name" value="PAS domain"/>
    <property type="match status" value="1"/>
</dbReference>
<keyword evidence="5 12" id="KW-0808">Transferase</keyword>
<dbReference type="PANTHER" id="PTHR45453:SF1">
    <property type="entry name" value="PHOSPHATE REGULON SENSOR PROTEIN PHOR"/>
    <property type="match status" value="1"/>
</dbReference>
<keyword evidence="9" id="KW-0812">Transmembrane</keyword>
<dbReference type="FunFam" id="3.30.565.10:FF:000006">
    <property type="entry name" value="Sensor histidine kinase WalK"/>
    <property type="match status" value="1"/>
</dbReference>
<dbReference type="Proteomes" id="UP000269544">
    <property type="component" value="Chromosome"/>
</dbReference>
<keyword evidence="13" id="KW-1185">Reference proteome</keyword>
<evidence type="ECO:0000256" key="9">
    <source>
        <dbReference type="SAM" id="Phobius"/>
    </source>
</evidence>
<organism evidence="12 13">
    <name type="scientific">Aedoeadaptatus ivorii</name>
    <dbReference type="NCBI Taxonomy" id="54006"/>
    <lineage>
        <taxon>Bacteria</taxon>
        <taxon>Bacillati</taxon>
        <taxon>Bacillota</taxon>
        <taxon>Tissierellia</taxon>
        <taxon>Tissierellales</taxon>
        <taxon>Peptoniphilaceae</taxon>
        <taxon>Aedoeadaptatus</taxon>
    </lineage>
</organism>
<dbReference type="Gene3D" id="3.30.565.10">
    <property type="entry name" value="Histidine kinase-like ATPase, C-terminal domain"/>
    <property type="match status" value="1"/>
</dbReference>
<accession>A0A448V0Y2</accession>
<sequence length="573" mass="66484">MKERIRWFSIVIAFFIVFIFQISVSLESNNRGIRFREEGVEFLADSLEAVHSSDERIGILKRREKHDRDILNIYVSPSEEILYSSSFRSKAEKALQYVKENPQLLEPKDAKGLYKSGFLNNEYVEARNYDDGSMFIGVFRAESMVSTALHHFSYTVLAGLVGAFLLYVVLNHFVEQHQEETRYFLQNSKKYVQDPDYKMELKALVKEYEPTLAKEAGELREHLDQLNSRLTGLNDMVDNMMEGVILVGKDRKIISINESAIKLLNASIHINYKGKDLLYLCRAMEFYRAFTHAFDRAKDEIRKIELDGTIIKFFFDPVFNEKGEFYGMMLLMIDETQQTLAERSRREFTSNVTHELKTPLTSIRGYAELLRTGAVAEADVNRFLDIILDESQKLFELIDAVISMSRLEEKNRIEEYRVTNLELLVREVLRSYQPDFEEKELRVQLRADMDSKLYTHPELMKELITNLVDNATSYNVQRGEINIDLDGSDPEMFKIVIQDTGIGISYDHQKRIFERFYMVDKSRSYNKKSTGLGLAIVKHNVESLKGTIELNSQIHHGTVFVLKFPRNGLSSTQ</sequence>
<dbReference type="EC" id="2.7.13.3" evidence="3"/>
<proteinExistence type="predicted"/>
<name>A0A448V0Y2_9FIRM</name>
<gene>
    <name evidence="12" type="primary">phoR_1</name>
    <name evidence="12" type="ORF">NCTC13079_00677</name>
</gene>
<dbReference type="OrthoDB" id="9813151at2"/>
<dbReference type="PROSITE" id="PS50113">
    <property type="entry name" value="PAC"/>
    <property type="match status" value="1"/>
</dbReference>
<comment type="catalytic activity">
    <reaction evidence="1">
        <text>ATP + protein L-histidine = ADP + protein N-phospho-L-histidine.</text>
        <dbReference type="EC" id="2.7.13.3"/>
    </reaction>
</comment>
<evidence type="ECO:0000259" key="10">
    <source>
        <dbReference type="PROSITE" id="PS50109"/>
    </source>
</evidence>
<dbReference type="InterPro" id="IPR000700">
    <property type="entry name" value="PAS-assoc_C"/>
</dbReference>
<dbReference type="SMART" id="SM00388">
    <property type="entry name" value="HisKA"/>
    <property type="match status" value="1"/>
</dbReference>
<comment type="subcellular location">
    <subcellularLocation>
        <location evidence="2">Membrane</location>
    </subcellularLocation>
</comment>
<keyword evidence="8 9" id="KW-0472">Membrane</keyword>
<dbReference type="InterPro" id="IPR036097">
    <property type="entry name" value="HisK_dim/P_sf"/>
</dbReference>
<evidence type="ECO:0000259" key="11">
    <source>
        <dbReference type="PROSITE" id="PS50113"/>
    </source>
</evidence>
<evidence type="ECO:0000313" key="13">
    <source>
        <dbReference type="Proteomes" id="UP000269544"/>
    </source>
</evidence>
<evidence type="ECO:0000256" key="2">
    <source>
        <dbReference type="ARBA" id="ARBA00004370"/>
    </source>
</evidence>
<dbReference type="InterPro" id="IPR005467">
    <property type="entry name" value="His_kinase_dom"/>
</dbReference>
<evidence type="ECO:0000256" key="8">
    <source>
        <dbReference type="ARBA" id="ARBA00023136"/>
    </source>
</evidence>
<evidence type="ECO:0000256" key="1">
    <source>
        <dbReference type="ARBA" id="ARBA00000085"/>
    </source>
</evidence>
<feature type="domain" description="Histidine kinase" evidence="10">
    <location>
        <begin position="351"/>
        <end position="568"/>
    </location>
</feature>
<dbReference type="SUPFAM" id="SSF55874">
    <property type="entry name" value="ATPase domain of HSP90 chaperone/DNA topoisomerase II/histidine kinase"/>
    <property type="match status" value="1"/>
</dbReference>
<evidence type="ECO:0000256" key="3">
    <source>
        <dbReference type="ARBA" id="ARBA00012438"/>
    </source>
</evidence>
<dbReference type="InterPro" id="IPR003594">
    <property type="entry name" value="HATPase_dom"/>
</dbReference>
<evidence type="ECO:0000313" key="12">
    <source>
        <dbReference type="EMBL" id="VEJ35417.1"/>
    </source>
</evidence>
<dbReference type="Pfam" id="PF02518">
    <property type="entry name" value="HATPase_c"/>
    <property type="match status" value="1"/>
</dbReference>
<dbReference type="PANTHER" id="PTHR45453">
    <property type="entry name" value="PHOSPHATE REGULON SENSOR PROTEIN PHOR"/>
    <property type="match status" value="1"/>
</dbReference>
<keyword evidence="6" id="KW-0418">Kinase</keyword>
<dbReference type="InterPro" id="IPR004358">
    <property type="entry name" value="Sig_transdc_His_kin-like_C"/>
</dbReference>
<dbReference type="GO" id="GO:0004721">
    <property type="term" value="F:phosphoprotein phosphatase activity"/>
    <property type="evidence" value="ECO:0007669"/>
    <property type="project" value="TreeGrafter"/>
</dbReference>
<protein>
    <recommendedName>
        <fullName evidence="3">histidine kinase</fullName>
        <ecNumber evidence="3">2.7.13.3</ecNumber>
    </recommendedName>
</protein>
<dbReference type="InterPro" id="IPR036890">
    <property type="entry name" value="HATPase_C_sf"/>
</dbReference>
<dbReference type="InterPro" id="IPR003661">
    <property type="entry name" value="HisK_dim/P_dom"/>
</dbReference>
<evidence type="ECO:0000256" key="7">
    <source>
        <dbReference type="ARBA" id="ARBA00023012"/>
    </source>
</evidence>
<dbReference type="GO" id="GO:0005886">
    <property type="term" value="C:plasma membrane"/>
    <property type="evidence" value="ECO:0007669"/>
    <property type="project" value="TreeGrafter"/>
</dbReference>
<keyword evidence="9" id="KW-1133">Transmembrane helix</keyword>
<keyword evidence="4" id="KW-0597">Phosphoprotein</keyword>
<feature type="domain" description="PAC" evidence="11">
    <location>
        <begin position="297"/>
        <end position="347"/>
    </location>
</feature>
<dbReference type="EMBL" id="LR134523">
    <property type="protein sequence ID" value="VEJ35417.1"/>
    <property type="molecule type" value="Genomic_DNA"/>
</dbReference>
<dbReference type="SUPFAM" id="SSF47384">
    <property type="entry name" value="Homodimeric domain of signal transducing histidine kinase"/>
    <property type="match status" value="1"/>
</dbReference>
<dbReference type="SUPFAM" id="SSF55785">
    <property type="entry name" value="PYP-like sensor domain (PAS domain)"/>
    <property type="match status" value="1"/>
</dbReference>
<dbReference type="Gene3D" id="1.10.287.130">
    <property type="match status" value="1"/>
</dbReference>
<reference evidence="12 13" key="1">
    <citation type="submission" date="2018-12" db="EMBL/GenBank/DDBJ databases">
        <authorList>
            <consortium name="Pathogen Informatics"/>
        </authorList>
    </citation>
    <scope>NUCLEOTIDE SEQUENCE [LARGE SCALE GENOMIC DNA]</scope>
    <source>
        <strain evidence="12 13">NCTC13079</strain>
    </source>
</reference>
<feature type="transmembrane region" description="Helical" evidence="9">
    <location>
        <begin position="6"/>
        <end position="26"/>
    </location>
</feature>
<evidence type="ECO:0000256" key="5">
    <source>
        <dbReference type="ARBA" id="ARBA00022679"/>
    </source>
</evidence>
<dbReference type="GO" id="GO:0016036">
    <property type="term" value="P:cellular response to phosphate starvation"/>
    <property type="evidence" value="ECO:0007669"/>
    <property type="project" value="TreeGrafter"/>
</dbReference>
<dbReference type="PROSITE" id="PS50109">
    <property type="entry name" value="HIS_KIN"/>
    <property type="match status" value="1"/>
</dbReference>
<evidence type="ECO:0000256" key="6">
    <source>
        <dbReference type="ARBA" id="ARBA00022777"/>
    </source>
</evidence>
<dbReference type="KEGG" id="piv:NCTC13079_00677"/>
<evidence type="ECO:0000256" key="4">
    <source>
        <dbReference type="ARBA" id="ARBA00022553"/>
    </source>
</evidence>
<dbReference type="SMART" id="SM00387">
    <property type="entry name" value="HATPase_c"/>
    <property type="match status" value="1"/>
</dbReference>